<evidence type="ECO:0000313" key="1">
    <source>
        <dbReference type="Ensembl" id="ENSMSIP00000000513.1"/>
    </source>
</evidence>
<evidence type="ECO:0000313" key="2">
    <source>
        <dbReference type="Proteomes" id="UP000694415"/>
    </source>
</evidence>
<protein>
    <submittedName>
        <fullName evidence="1">Uncharacterized protein</fullName>
    </submittedName>
</protein>
<accession>A0A8C6G5Q0</accession>
<sequence length="73" mass="8471">DRRLLSYIYKELKKPLLYSLFKDSKSASVRTGMQWCAALLRVDVYFYLHHPKISCISSTICNACLFLILAIKI</sequence>
<dbReference type="Proteomes" id="UP000694415">
    <property type="component" value="Unplaced"/>
</dbReference>
<dbReference type="Ensembl" id="ENSMSIT00000000683.1">
    <property type="protein sequence ID" value="ENSMSIP00000000513.1"/>
    <property type="gene ID" value="ENSMSIG00000000558.1"/>
</dbReference>
<dbReference type="GeneTree" id="ENSGT00960000192228"/>
<proteinExistence type="predicted"/>
<keyword evidence="2" id="KW-1185">Reference proteome</keyword>
<name>A0A8C6G5Q0_MUSSI</name>
<dbReference type="AlphaFoldDB" id="A0A8C6G5Q0"/>
<organism evidence="1 2">
    <name type="scientific">Mus spicilegus</name>
    <name type="common">Mound-building mouse</name>
    <dbReference type="NCBI Taxonomy" id="10103"/>
    <lineage>
        <taxon>Eukaryota</taxon>
        <taxon>Metazoa</taxon>
        <taxon>Chordata</taxon>
        <taxon>Craniata</taxon>
        <taxon>Vertebrata</taxon>
        <taxon>Euteleostomi</taxon>
        <taxon>Mammalia</taxon>
        <taxon>Eutheria</taxon>
        <taxon>Euarchontoglires</taxon>
        <taxon>Glires</taxon>
        <taxon>Rodentia</taxon>
        <taxon>Myomorpha</taxon>
        <taxon>Muroidea</taxon>
        <taxon>Muridae</taxon>
        <taxon>Murinae</taxon>
        <taxon>Mus</taxon>
        <taxon>Mus</taxon>
    </lineage>
</organism>
<reference evidence="1" key="2">
    <citation type="submission" date="2025-09" db="UniProtKB">
        <authorList>
            <consortium name="Ensembl"/>
        </authorList>
    </citation>
    <scope>IDENTIFICATION</scope>
</reference>
<reference evidence="1" key="1">
    <citation type="submission" date="2025-08" db="UniProtKB">
        <authorList>
            <consortium name="Ensembl"/>
        </authorList>
    </citation>
    <scope>IDENTIFICATION</scope>
</reference>